<evidence type="ECO:0000313" key="15">
    <source>
        <dbReference type="EMBL" id="KAF6445803.1"/>
    </source>
</evidence>
<evidence type="ECO:0000256" key="11">
    <source>
        <dbReference type="ARBA" id="ARBA00023004"/>
    </source>
</evidence>
<evidence type="ECO:0000256" key="12">
    <source>
        <dbReference type="ARBA" id="ARBA00023167"/>
    </source>
</evidence>
<name>A0A7J8FDF2_ROUAE</name>
<dbReference type="GO" id="GO:0005634">
    <property type="term" value="C:nucleus"/>
    <property type="evidence" value="ECO:0007669"/>
    <property type="project" value="UniProtKB-SubCell"/>
</dbReference>
<dbReference type="EC" id="1.13.11.54" evidence="14"/>
<gene>
    <name evidence="14" type="primary">ADI1</name>
    <name evidence="14" type="synonym">MTCBP1</name>
    <name evidence="15" type="ORF">HJG63_000377</name>
</gene>
<dbReference type="EC" id="1.13.11.53" evidence="14"/>
<feature type="binding site" evidence="14">
    <location>
        <position position="154"/>
    </location>
    <ligand>
        <name>Fe(2+)</name>
        <dbReference type="ChEBI" id="CHEBI:29033"/>
        <note>for iron-dependent acireductone dioxygenase activity</note>
    </ligand>
</feature>
<protein>
    <recommendedName>
        <fullName evidence="14">Acireductone dioxygenase</fullName>
    </recommendedName>
    <alternativeName>
        <fullName evidence="14">Acireductone dioxygenase (Fe(2+)-requiring)</fullName>
    </alternativeName>
    <alternativeName>
        <fullName evidence="14">Acireductone dioxygenase (Ni(2+)-requiring)</fullName>
    </alternativeName>
    <alternativeName>
        <fullName evidence="14">Membrane-type 1 matrix metalloproteinase cytoplasmic tail-binding protein 1</fullName>
        <shortName evidence="14">ARD</shortName>
        <shortName evidence="14">ARD'</shortName>
        <shortName evidence="14">Fe-ARD</shortName>
        <shortName evidence="14">MTCBP-1</shortName>
        <shortName evidence="14">Ni-ARD</shortName>
        <ecNumber evidence="14">1.13.11.53</ecNumber>
        <ecNumber evidence="14">1.13.11.54</ecNumber>
    </alternativeName>
</protein>
<evidence type="ECO:0000256" key="7">
    <source>
        <dbReference type="ARBA" id="ARBA00022605"/>
    </source>
</evidence>
<dbReference type="UniPathway" id="UPA00904">
    <property type="reaction ID" value="UER00878"/>
</dbReference>
<dbReference type="KEGG" id="ray:107516245"/>
<dbReference type="PANTHER" id="PTHR23418:SF0">
    <property type="entry name" value="ACIREDUCTONE DIOXYGENASE"/>
    <property type="match status" value="1"/>
</dbReference>
<feature type="binding site" evidence="14">
    <location>
        <position position="115"/>
    </location>
    <ligand>
        <name>Ni(2+)</name>
        <dbReference type="ChEBI" id="CHEBI:49786"/>
        <note>for nickel-dependent acireductone dioxygenase activity</note>
    </ligand>
</feature>
<feature type="binding site" evidence="14">
    <location>
        <position position="111"/>
    </location>
    <ligand>
        <name>Fe(2+)</name>
        <dbReference type="ChEBI" id="CHEBI:29033"/>
        <note>for iron-dependent acireductone dioxygenase activity</note>
    </ligand>
</feature>
<reference evidence="15 16" key="1">
    <citation type="journal article" date="2020" name="Nature">
        <title>Six reference-quality genomes reveal evolution of bat adaptations.</title>
        <authorList>
            <person name="Jebb D."/>
            <person name="Huang Z."/>
            <person name="Pippel M."/>
            <person name="Hughes G.M."/>
            <person name="Lavrichenko K."/>
            <person name="Devanna P."/>
            <person name="Winkler S."/>
            <person name="Jermiin L.S."/>
            <person name="Skirmuntt E.C."/>
            <person name="Katzourakis A."/>
            <person name="Burkitt-Gray L."/>
            <person name="Ray D.A."/>
            <person name="Sullivan K.A.M."/>
            <person name="Roscito J.G."/>
            <person name="Kirilenko B.M."/>
            <person name="Davalos L.M."/>
            <person name="Corthals A.P."/>
            <person name="Power M.L."/>
            <person name="Jones G."/>
            <person name="Ransome R.D."/>
            <person name="Dechmann D.K.N."/>
            <person name="Locatelli A.G."/>
            <person name="Puechmaille S.J."/>
            <person name="Fedrigo O."/>
            <person name="Jarvis E.D."/>
            <person name="Hiller M."/>
            <person name="Vernes S.C."/>
            <person name="Myers E.W."/>
            <person name="Teeling E.C."/>
        </authorList>
    </citation>
    <scope>NUCLEOTIDE SEQUENCE [LARGE SCALE GENOMIC DNA]</scope>
    <source>
        <strain evidence="15">MRouAeg1</strain>
        <tissue evidence="15">Muscle</tissue>
    </source>
</reference>
<dbReference type="SUPFAM" id="SSF51182">
    <property type="entry name" value="RmlC-like cupins"/>
    <property type="match status" value="1"/>
</dbReference>
<accession>A0A7J8FDF2</accession>
<comment type="caution">
    <text evidence="15">The sequence shown here is derived from an EMBL/GenBank/DDBJ whole genome shotgun (WGS) entry which is preliminary data.</text>
</comment>
<sequence length="200" mass="23739">MAASGPALLVVPPGADCARHAMVQAWYRDEADDDPRRPHRAQPSRPVSLEQLRRLGVLHWKLDPDKYENDPELEKIRKERNYNWMDIITVSREELPDYEEKLKSFYEEHLHLDEEVRYVLEGSGYFEVRDDKDRWIRILVEKGDLITLPAGSYHRFTLDEQNYIKAMRLFTGQPTWEAHFRPAENLEIRKQYLEFLVQSA</sequence>
<keyword evidence="14" id="KW-1003">Cell membrane</keyword>
<evidence type="ECO:0000256" key="1">
    <source>
        <dbReference type="ARBA" id="ARBA00000428"/>
    </source>
</evidence>
<organism evidence="15 16">
    <name type="scientific">Rousettus aegyptiacus</name>
    <name type="common">Egyptian fruit bat</name>
    <name type="synonym">Pteropus aegyptiacus</name>
    <dbReference type="NCBI Taxonomy" id="9407"/>
    <lineage>
        <taxon>Eukaryota</taxon>
        <taxon>Metazoa</taxon>
        <taxon>Chordata</taxon>
        <taxon>Craniata</taxon>
        <taxon>Vertebrata</taxon>
        <taxon>Euteleostomi</taxon>
        <taxon>Mammalia</taxon>
        <taxon>Eutheria</taxon>
        <taxon>Laurasiatheria</taxon>
        <taxon>Chiroptera</taxon>
        <taxon>Yinpterochiroptera</taxon>
        <taxon>Pteropodoidea</taxon>
        <taxon>Pteropodidae</taxon>
        <taxon>Rousettinae</taxon>
        <taxon>Rousettus</taxon>
    </lineage>
</organism>
<dbReference type="GO" id="GO:0019509">
    <property type="term" value="P:L-methionine salvage from methylthioadenosine"/>
    <property type="evidence" value="ECO:0007669"/>
    <property type="project" value="UniProtKB-UniRule"/>
</dbReference>
<dbReference type="InterPro" id="IPR027496">
    <property type="entry name" value="ARD_euk"/>
</dbReference>
<evidence type="ECO:0000256" key="8">
    <source>
        <dbReference type="ARBA" id="ARBA00022723"/>
    </source>
</evidence>
<comment type="catalytic activity">
    <reaction evidence="14">
        <text>1,2-dihydroxy-5-(methylsulfanyl)pent-1-en-3-one + O2 = 3-(methylsulfanyl)propanoate + CO + formate + 2 H(+)</text>
        <dbReference type="Rhea" id="RHEA:14161"/>
        <dbReference type="ChEBI" id="CHEBI:15378"/>
        <dbReference type="ChEBI" id="CHEBI:15379"/>
        <dbReference type="ChEBI" id="CHEBI:15740"/>
        <dbReference type="ChEBI" id="CHEBI:17245"/>
        <dbReference type="ChEBI" id="CHEBI:49016"/>
        <dbReference type="ChEBI" id="CHEBI:49252"/>
        <dbReference type="EC" id="1.13.11.53"/>
    </reaction>
</comment>
<dbReference type="GO" id="GO:0005886">
    <property type="term" value="C:plasma membrane"/>
    <property type="evidence" value="ECO:0007669"/>
    <property type="project" value="UniProtKB-SubCell"/>
</dbReference>
<dbReference type="InterPro" id="IPR004313">
    <property type="entry name" value="ARD"/>
</dbReference>
<dbReference type="GeneID" id="107516245"/>
<feature type="binding site" evidence="14">
    <location>
        <position position="115"/>
    </location>
    <ligand>
        <name>Fe(2+)</name>
        <dbReference type="ChEBI" id="CHEBI:29033"/>
        <note>for iron-dependent acireductone dioxygenase activity</note>
    </ligand>
</feature>
<keyword evidence="9 14" id="KW-0223">Dioxygenase</keyword>
<dbReference type="RefSeq" id="XP_016011300.2">
    <property type="nucleotide sequence ID" value="XM_016155814.2"/>
</dbReference>
<comment type="function">
    <text evidence="14">Catalyzes 2 different reactions between oxygen and the acireductone 1,2-dihydroxy-3-keto-5-methylthiopentene (DHK-MTPene) depending upon the metal bound in the active site. Fe-containing acireductone dioxygenase (Fe-ARD) produces formate and 2-keto-4-methylthiobutyrate (KMTB), the alpha-ketoacid precursor of methionine in the methionine recycle pathway. Ni-containing acireductone dioxygenase (Ni-ARD) produces methylthiopropionate, carbon monoxide and formate, and does not lie on the methionine recycle pathway. Also down-regulates cell migration mediated by MMP14.</text>
</comment>
<dbReference type="InterPro" id="IPR011051">
    <property type="entry name" value="RmlC_Cupin_sf"/>
</dbReference>
<proteinExistence type="inferred from homology"/>
<evidence type="ECO:0000256" key="14">
    <source>
        <dbReference type="HAMAP-Rule" id="MF_03154"/>
    </source>
</evidence>
<dbReference type="HAMAP" id="MF_03154">
    <property type="entry name" value="Salvage_MtnD_euk"/>
    <property type="match status" value="1"/>
</dbReference>
<evidence type="ECO:0000256" key="13">
    <source>
        <dbReference type="ARBA" id="ARBA00023242"/>
    </source>
</evidence>
<dbReference type="GO" id="GO:0016151">
    <property type="term" value="F:nickel cation binding"/>
    <property type="evidence" value="ECO:0007669"/>
    <property type="project" value="UniProtKB-UniRule"/>
</dbReference>
<dbReference type="InterPro" id="IPR014710">
    <property type="entry name" value="RmlC-like_jellyroll"/>
</dbReference>
<dbReference type="GO" id="GO:0010309">
    <property type="term" value="F:acireductone dioxygenase [iron(II)-requiring] activity"/>
    <property type="evidence" value="ECO:0007669"/>
    <property type="project" value="UniProtKB-UniRule"/>
</dbReference>
<dbReference type="OrthoDB" id="1867259at2759"/>
<keyword evidence="13 14" id="KW-0539">Nucleus</keyword>
<dbReference type="GO" id="GO:0005506">
    <property type="term" value="F:iron ion binding"/>
    <property type="evidence" value="ECO:0007669"/>
    <property type="project" value="UniProtKB-UniRule"/>
</dbReference>
<evidence type="ECO:0000256" key="6">
    <source>
        <dbReference type="ARBA" id="ARBA00022596"/>
    </source>
</evidence>
<evidence type="ECO:0000256" key="10">
    <source>
        <dbReference type="ARBA" id="ARBA00023002"/>
    </source>
</evidence>
<dbReference type="PANTHER" id="PTHR23418">
    <property type="entry name" value="ACIREDUCTONE DIOXYGENASE"/>
    <property type="match status" value="1"/>
</dbReference>
<dbReference type="Pfam" id="PF03079">
    <property type="entry name" value="ARD"/>
    <property type="match status" value="1"/>
</dbReference>
<dbReference type="CDD" id="cd02232">
    <property type="entry name" value="cupin_ARD"/>
    <property type="match status" value="1"/>
</dbReference>
<keyword evidence="14" id="KW-0472">Membrane</keyword>
<keyword evidence="10 14" id="KW-0560">Oxidoreductase</keyword>
<comment type="pathway">
    <text evidence="14">Amino-acid biosynthesis; L-methionine biosynthesis via salvage pathway; L-methionine from S-methyl-5-thio-alpha-D-ribose 1-phosphate: step 5/6.</text>
</comment>
<keyword evidence="5 14" id="KW-0963">Cytoplasm</keyword>
<evidence type="ECO:0000256" key="5">
    <source>
        <dbReference type="ARBA" id="ARBA00022490"/>
    </source>
</evidence>
<comment type="subunit">
    <text evidence="14">Monomer. Interacts with MMP14.</text>
</comment>
<comment type="cofactor">
    <cofactor evidence="14">
        <name>Fe(2+)</name>
        <dbReference type="ChEBI" id="CHEBI:29033"/>
    </cofactor>
    <cofactor evidence="14">
        <name>Ni(2+)</name>
        <dbReference type="ChEBI" id="CHEBI:49786"/>
    </cofactor>
    <text evidence="14">Binds either 1 Fe or Ni cation per monomer. Iron-binding promotes an acireductone dioxygenase reaction producing 2-keto-4-methylthiobutyrate, while nickel-binding promotes an acireductone dioxygenase reaction producing 3-(methylsulfanyl)propanoate.</text>
</comment>
<keyword evidence="6 14" id="KW-0533">Nickel</keyword>
<dbReference type="AlphaFoldDB" id="A0A7J8FDF2"/>
<dbReference type="EMBL" id="JACASE010000007">
    <property type="protein sequence ID" value="KAF6445803.1"/>
    <property type="molecule type" value="Genomic_DNA"/>
</dbReference>
<keyword evidence="16" id="KW-1185">Reference proteome</keyword>
<keyword evidence="7 14" id="KW-0028">Amino-acid biosynthesis</keyword>
<feature type="binding site" evidence="14">
    <location>
        <position position="154"/>
    </location>
    <ligand>
        <name>Ni(2+)</name>
        <dbReference type="ChEBI" id="CHEBI:49786"/>
        <note>for nickel-dependent acireductone dioxygenase activity</note>
    </ligand>
</feature>
<comment type="similarity">
    <text evidence="14">Belongs to the acireductone dioxygenase (ARD) family.</text>
</comment>
<feature type="binding site" evidence="14">
    <location>
        <position position="109"/>
    </location>
    <ligand>
        <name>Fe(2+)</name>
        <dbReference type="ChEBI" id="CHEBI:29033"/>
        <note>for iron-dependent acireductone dioxygenase activity</note>
    </ligand>
</feature>
<keyword evidence="12 14" id="KW-0486">Methionine biosynthesis</keyword>
<keyword evidence="8 14" id="KW-0479">Metal-binding</keyword>
<dbReference type="GO" id="GO:0005737">
    <property type="term" value="C:cytoplasm"/>
    <property type="evidence" value="ECO:0007669"/>
    <property type="project" value="UniProtKB-SubCell"/>
</dbReference>
<evidence type="ECO:0000313" key="16">
    <source>
        <dbReference type="Proteomes" id="UP000593571"/>
    </source>
</evidence>
<comment type="subcellular location">
    <subcellularLocation>
        <location evidence="4 14">Cell membrane</location>
        <topology evidence="4 14">Peripheral membrane protein</topology>
        <orientation evidence="4 14">Cytoplasmic side</orientation>
    </subcellularLocation>
    <subcellularLocation>
        <location evidence="14">Cytoplasm</location>
    </subcellularLocation>
    <subcellularLocation>
        <location evidence="3 14">Nucleus</location>
    </subcellularLocation>
    <text evidence="14">Localizes to the plasma membrane when complexed to MMP14.</text>
</comment>
<feature type="binding site" evidence="14">
    <location>
        <position position="111"/>
    </location>
    <ligand>
        <name>Ni(2+)</name>
        <dbReference type="ChEBI" id="CHEBI:49786"/>
        <note>for nickel-dependent acireductone dioxygenase activity</note>
    </ligand>
</feature>
<evidence type="ECO:0000256" key="3">
    <source>
        <dbReference type="ARBA" id="ARBA00004123"/>
    </source>
</evidence>
<feature type="binding site" evidence="14">
    <location>
        <position position="109"/>
    </location>
    <ligand>
        <name>Ni(2+)</name>
        <dbReference type="ChEBI" id="CHEBI:49786"/>
        <note>for nickel-dependent acireductone dioxygenase activity</note>
    </ligand>
</feature>
<dbReference type="GO" id="GO:0010308">
    <property type="term" value="F:acireductone dioxygenase (Ni2+-requiring) activity"/>
    <property type="evidence" value="ECO:0007669"/>
    <property type="project" value="UniProtKB-UniRule"/>
</dbReference>
<comment type="catalytic activity">
    <reaction evidence="1 14">
        <text>1,2-dihydroxy-5-(methylsulfanyl)pent-1-en-3-one + O2 = 4-methylsulfanyl-2-oxobutanoate + formate + 2 H(+)</text>
        <dbReference type="Rhea" id="RHEA:24504"/>
        <dbReference type="ChEBI" id="CHEBI:15378"/>
        <dbReference type="ChEBI" id="CHEBI:15379"/>
        <dbReference type="ChEBI" id="CHEBI:15740"/>
        <dbReference type="ChEBI" id="CHEBI:16723"/>
        <dbReference type="ChEBI" id="CHEBI:49252"/>
        <dbReference type="EC" id="1.13.11.54"/>
    </reaction>
</comment>
<evidence type="ECO:0000256" key="9">
    <source>
        <dbReference type="ARBA" id="ARBA00022964"/>
    </source>
</evidence>
<dbReference type="Proteomes" id="UP000593571">
    <property type="component" value="Unassembled WGS sequence"/>
</dbReference>
<dbReference type="FunFam" id="2.60.120.10:FF:000031">
    <property type="entry name" value="1,2-dihydroxy-3-keto-5-methylthiopentene dioxygenase"/>
    <property type="match status" value="1"/>
</dbReference>
<dbReference type="Gene3D" id="2.60.120.10">
    <property type="entry name" value="Jelly Rolls"/>
    <property type="match status" value="1"/>
</dbReference>
<comment type="cofactor">
    <cofactor evidence="2">
        <name>Ni(2+)</name>
        <dbReference type="ChEBI" id="CHEBI:49786"/>
    </cofactor>
</comment>
<dbReference type="CTD" id="55256"/>
<keyword evidence="11 14" id="KW-0408">Iron</keyword>
<evidence type="ECO:0000256" key="4">
    <source>
        <dbReference type="ARBA" id="ARBA00004413"/>
    </source>
</evidence>
<evidence type="ECO:0000256" key="2">
    <source>
        <dbReference type="ARBA" id="ARBA00001967"/>
    </source>
</evidence>